<protein>
    <submittedName>
        <fullName evidence="1">Response regulator</fullName>
    </submittedName>
</protein>
<dbReference type="EMBL" id="CP032100">
    <property type="protein sequence ID" value="AXX90784.1"/>
    <property type="molecule type" value="Genomic_DNA"/>
</dbReference>
<sequence>MKILIADDDINKRERIKSFIITKFNDKFEISERHSYQSSLKCIQHELFDLVILDMTMPTYDISIEENGGRIKVFAGKEIMSKMIRRDLIMPVVVMTQFETFGEDEVTFSELEKELKISYGEIFEEIIYYHNGLIGWQEKLENRLNEYIRKNNENTST</sequence>
<dbReference type="InterPro" id="IPR011006">
    <property type="entry name" value="CheY-like_superfamily"/>
</dbReference>
<accession>A0AAD0STD1</accession>
<keyword evidence="2" id="KW-1185">Reference proteome</keyword>
<dbReference type="Gene3D" id="3.40.50.2300">
    <property type="match status" value="1"/>
</dbReference>
<reference evidence="1 2" key="1">
    <citation type="submission" date="2018-08" db="EMBL/GenBank/DDBJ databases">
        <title>Complete genome of the Arcobacter suis type strain LMG 26152.</title>
        <authorList>
            <person name="Miller W.G."/>
            <person name="Yee E."/>
            <person name="Bono J.L."/>
        </authorList>
    </citation>
    <scope>NUCLEOTIDE SEQUENCE [LARGE SCALE GENOMIC DNA]</scope>
    <source>
        <strain evidence="1 2">CECT 7833</strain>
    </source>
</reference>
<dbReference type="Proteomes" id="UP000263040">
    <property type="component" value="Chromosome"/>
</dbReference>
<dbReference type="RefSeq" id="WP_118887351.1">
    <property type="nucleotide sequence ID" value="NZ_CP032100.1"/>
</dbReference>
<dbReference type="KEGG" id="asui:ASUIS_2366"/>
<name>A0AAD0STD1_9BACT</name>
<proteinExistence type="predicted"/>
<organism evidence="1 2">
    <name type="scientific">Arcobacter suis CECT 7833</name>
    <dbReference type="NCBI Taxonomy" id="663365"/>
    <lineage>
        <taxon>Bacteria</taxon>
        <taxon>Pseudomonadati</taxon>
        <taxon>Campylobacterota</taxon>
        <taxon>Epsilonproteobacteria</taxon>
        <taxon>Campylobacterales</taxon>
        <taxon>Arcobacteraceae</taxon>
        <taxon>Arcobacter</taxon>
    </lineage>
</organism>
<dbReference type="SUPFAM" id="SSF52172">
    <property type="entry name" value="CheY-like"/>
    <property type="match status" value="1"/>
</dbReference>
<evidence type="ECO:0000313" key="1">
    <source>
        <dbReference type="EMBL" id="AXX90784.1"/>
    </source>
</evidence>
<dbReference type="AlphaFoldDB" id="A0AAD0STD1"/>
<evidence type="ECO:0000313" key="2">
    <source>
        <dbReference type="Proteomes" id="UP000263040"/>
    </source>
</evidence>
<gene>
    <name evidence="1" type="ORF">ASUIS_2366</name>
</gene>